<proteinExistence type="predicted"/>
<protein>
    <submittedName>
        <fullName evidence="1">Uncharacterized protein</fullName>
    </submittedName>
</protein>
<dbReference type="EMBL" id="ML120499">
    <property type="protein sequence ID" value="RPA91339.1"/>
    <property type="molecule type" value="Genomic_DNA"/>
</dbReference>
<sequence>IPKNLSIDTFQATYENNIQLTDIALLLTPFDANLEDLELNYTSSASGKSASRGLLTATLDLLTEDLQESESQGIPETVEFQE</sequence>
<name>A0A3N4IZB6_9PEZI</name>
<dbReference type="AlphaFoldDB" id="A0A3N4IZB6"/>
<feature type="non-terminal residue" evidence="1">
    <location>
        <position position="1"/>
    </location>
</feature>
<evidence type="ECO:0000313" key="2">
    <source>
        <dbReference type="Proteomes" id="UP000276215"/>
    </source>
</evidence>
<reference evidence="1 2" key="1">
    <citation type="journal article" date="2018" name="Nat. Ecol. Evol.">
        <title>Pezizomycetes genomes reveal the molecular basis of ectomycorrhizal truffle lifestyle.</title>
        <authorList>
            <person name="Murat C."/>
            <person name="Payen T."/>
            <person name="Noel B."/>
            <person name="Kuo A."/>
            <person name="Morin E."/>
            <person name="Chen J."/>
            <person name="Kohler A."/>
            <person name="Krizsan K."/>
            <person name="Balestrini R."/>
            <person name="Da Silva C."/>
            <person name="Montanini B."/>
            <person name="Hainaut M."/>
            <person name="Levati E."/>
            <person name="Barry K.W."/>
            <person name="Belfiori B."/>
            <person name="Cichocki N."/>
            <person name="Clum A."/>
            <person name="Dockter R.B."/>
            <person name="Fauchery L."/>
            <person name="Guy J."/>
            <person name="Iotti M."/>
            <person name="Le Tacon F."/>
            <person name="Lindquist E.A."/>
            <person name="Lipzen A."/>
            <person name="Malagnac F."/>
            <person name="Mello A."/>
            <person name="Molinier V."/>
            <person name="Miyauchi S."/>
            <person name="Poulain J."/>
            <person name="Riccioni C."/>
            <person name="Rubini A."/>
            <person name="Sitrit Y."/>
            <person name="Splivallo R."/>
            <person name="Traeger S."/>
            <person name="Wang M."/>
            <person name="Zifcakova L."/>
            <person name="Wipf D."/>
            <person name="Zambonelli A."/>
            <person name="Paolocci F."/>
            <person name="Nowrousian M."/>
            <person name="Ottonello S."/>
            <person name="Baldrian P."/>
            <person name="Spatafora J.W."/>
            <person name="Henrissat B."/>
            <person name="Nagy L.G."/>
            <person name="Aury J.M."/>
            <person name="Wincker P."/>
            <person name="Grigoriev I.V."/>
            <person name="Bonfante P."/>
            <person name="Martin F.M."/>
        </authorList>
    </citation>
    <scope>NUCLEOTIDE SEQUENCE [LARGE SCALE GENOMIC DNA]</scope>
    <source>
        <strain evidence="1 2">120613-1</strain>
    </source>
</reference>
<organism evidence="1 2">
    <name type="scientific">Choiromyces venosus 120613-1</name>
    <dbReference type="NCBI Taxonomy" id="1336337"/>
    <lineage>
        <taxon>Eukaryota</taxon>
        <taxon>Fungi</taxon>
        <taxon>Dikarya</taxon>
        <taxon>Ascomycota</taxon>
        <taxon>Pezizomycotina</taxon>
        <taxon>Pezizomycetes</taxon>
        <taxon>Pezizales</taxon>
        <taxon>Tuberaceae</taxon>
        <taxon>Choiromyces</taxon>
    </lineage>
</organism>
<gene>
    <name evidence="1" type="ORF">L873DRAFT_1819675</name>
</gene>
<keyword evidence="2" id="KW-1185">Reference proteome</keyword>
<dbReference type="Proteomes" id="UP000276215">
    <property type="component" value="Unassembled WGS sequence"/>
</dbReference>
<evidence type="ECO:0000313" key="1">
    <source>
        <dbReference type="EMBL" id="RPA91339.1"/>
    </source>
</evidence>
<accession>A0A3N4IZB6</accession>
<dbReference type="OrthoDB" id="5475415at2759"/>